<dbReference type="InterPro" id="IPR017853">
    <property type="entry name" value="GH"/>
</dbReference>
<keyword evidence="5" id="KW-1185">Reference proteome</keyword>
<accession>A0A7X1Z750</accession>
<dbReference type="RefSeq" id="WP_153495567.1">
    <property type="nucleotide sequence ID" value="NZ_CBCRWP010000012.1"/>
</dbReference>
<gene>
    <name evidence="4" type="ORF">GHI93_03245</name>
</gene>
<dbReference type="Gene3D" id="3.20.20.80">
    <property type="entry name" value="Glycosidases"/>
    <property type="match status" value="1"/>
</dbReference>
<dbReference type="CDD" id="cd11338">
    <property type="entry name" value="AmyAc_CMD"/>
    <property type="match status" value="1"/>
</dbReference>
<keyword evidence="2" id="KW-0326">Glycosidase</keyword>
<evidence type="ECO:0000313" key="5">
    <source>
        <dbReference type="Proteomes" id="UP000439550"/>
    </source>
</evidence>
<dbReference type="SUPFAM" id="SSF51445">
    <property type="entry name" value="(Trans)glycosidases"/>
    <property type="match status" value="1"/>
</dbReference>
<evidence type="ECO:0000313" key="4">
    <source>
        <dbReference type="EMBL" id="MQW38968.1"/>
    </source>
</evidence>
<dbReference type="PANTHER" id="PTHR10357">
    <property type="entry name" value="ALPHA-AMYLASE FAMILY MEMBER"/>
    <property type="match status" value="1"/>
</dbReference>
<dbReference type="InterPro" id="IPR006047">
    <property type="entry name" value="GH13_cat_dom"/>
</dbReference>
<organism evidence="4 5">
    <name type="scientific">Lactococcus hircilactis</name>
    <dbReference type="NCBI Taxonomy" id="1494462"/>
    <lineage>
        <taxon>Bacteria</taxon>
        <taxon>Bacillati</taxon>
        <taxon>Bacillota</taxon>
        <taxon>Bacilli</taxon>
        <taxon>Lactobacillales</taxon>
        <taxon>Streptococcaceae</taxon>
        <taxon>Lactococcus</taxon>
    </lineage>
</organism>
<dbReference type="AlphaFoldDB" id="A0A7X1Z750"/>
<dbReference type="Pfam" id="PF00128">
    <property type="entry name" value="Alpha-amylase"/>
    <property type="match status" value="1"/>
</dbReference>
<dbReference type="GO" id="GO:0016798">
    <property type="term" value="F:hydrolase activity, acting on glycosyl bonds"/>
    <property type="evidence" value="ECO:0007669"/>
    <property type="project" value="UniProtKB-KW"/>
</dbReference>
<evidence type="ECO:0000256" key="1">
    <source>
        <dbReference type="ARBA" id="ARBA00022801"/>
    </source>
</evidence>
<feature type="domain" description="Glycosyl hydrolase family 13 catalytic" evidence="3">
    <location>
        <begin position="136"/>
        <end position="518"/>
    </location>
</feature>
<evidence type="ECO:0000259" key="3">
    <source>
        <dbReference type="SMART" id="SM00642"/>
    </source>
</evidence>
<dbReference type="EMBL" id="WITJ01000004">
    <property type="protein sequence ID" value="MQW38968.1"/>
    <property type="molecule type" value="Genomic_DNA"/>
</dbReference>
<protein>
    <submittedName>
        <fullName evidence="4">Glycoside hydrolase family 13 protein</fullName>
    </submittedName>
</protein>
<dbReference type="InterPro" id="IPR045857">
    <property type="entry name" value="O16G_dom_2"/>
</dbReference>
<dbReference type="OrthoDB" id="9805159at2"/>
<dbReference type="Proteomes" id="UP000439550">
    <property type="component" value="Unassembled WGS sequence"/>
</dbReference>
<sequence length="599" mass="69562">MYYFNSWDSHYKQPFGAIKTGDVMKINFSSTIQNIKVKFIIRRDFGQRHEFDMQLIEEGLYSSSVQFDVGHGLYFYYFEVTENTEWSAVRQYYGKSDTGGEGVLYLSEHDVRPYQVTVYDKDDQAPEWYREAVFYQIFPDRFYNGNEDDKINAPKPNSFLYGSYKDDPFYVKDETGGIARWDFFGGNLKGILKKIPYLQALGITAIYLNPIFLATSNHRYDTNDYLEIDPMLGSEKEFKVLLETLHQNGMHLILDGVFSHVGKNSRYFNISGEYGLTEGATKSIQSPYFDWFKFTDYPNDYKSWWGIKDLPEIDKDNESFRAFIYGKKASVLKKWNDFGIDGWRLDVADELPDSFIRGIRENLNAYPETVLIGEVWEDASNKISYGKRRNYILGDSLHGCMNYPFRDMIIRYLTGGLSAHDMAHQLMVLSENYPKEIFYNNLNNLGTHDTERILTMIGLENNENAIGLMFSLPGVPCVYYGDEAGLDGGKDPSNRKFFPWDNIDSKSYDLYKKWIAYRKSEKNLKAGEFSTFYANNILGVLRFSKDEKWISLFNPSLDRISLSFDAFTFLQEEVVDDELKTLLNQIEIEGKSNLIIKSK</sequence>
<dbReference type="Gene3D" id="3.90.400.10">
    <property type="entry name" value="Oligo-1,6-glucosidase, Domain 2"/>
    <property type="match status" value="1"/>
</dbReference>
<name>A0A7X1Z750_9LACT</name>
<proteinExistence type="predicted"/>
<dbReference type="GO" id="GO:0005975">
    <property type="term" value="P:carbohydrate metabolic process"/>
    <property type="evidence" value="ECO:0007669"/>
    <property type="project" value="InterPro"/>
</dbReference>
<evidence type="ECO:0000256" key="2">
    <source>
        <dbReference type="ARBA" id="ARBA00023295"/>
    </source>
</evidence>
<dbReference type="SMART" id="SM00642">
    <property type="entry name" value="Aamy"/>
    <property type="match status" value="1"/>
</dbReference>
<reference evidence="4 5" key="1">
    <citation type="submission" date="2019-10" db="EMBL/GenBank/DDBJ databases">
        <authorList>
            <person name="Dong K."/>
        </authorList>
    </citation>
    <scope>NUCLEOTIDE SEQUENCE [LARGE SCALE GENOMIC DNA]</scope>
    <source>
        <strain evidence="4 5">DSM 28960</strain>
    </source>
</reference>
<keyword evidence="1 4" id="KW-0378">Hydrolase</keyword>
<comment type="caution">
    <text evidence="4">The sequence shown here is derived from an EMBL/GenBank/DDBJ whole genome shotgun (WGS) entry which is preliminary data.</text>
</comment>
<dbReference type="PANTHER" id="PTHR10357:SF210">
    <property type="entry name" value="MALTODEXTRIN GLUCOSIDASE"/>
    <property type="match status" value="1"/>
</dbReference>